<organism evidence="1 2">
    <name type="scientific">Arctium lappa</name>
    <name type="common">Greater burdock</name>
    <name type="synonym">Lappa major</name>
    <dbReference type="NCBI Taxonomy" id="4217"/>
    <lineage>
        <taxon>Eukaryota</taxon>
        <taxon>Viridiplantae</taxon>
        <taxon>Streptophyta</taxon>
        <taxon>Embryophyta</taxon>
        <taxon>Tracheophyta</taxon>
        <taxon>Spermatophyta</taxon>
        <taxon>Magnoliopsida</taxon>
        <taxon>eudicotyledons</taxon>
        <taxon>Gunneridae</taxon>
        <taxon>Pentapetalae</taxon>
        <taxon>asterids</taxon>
        <taxon>campanulids</taxon>
        <taxon>Asterales</taxon>
        <taxon>Asteraceae</taxon>
        <taxon>Carduoideae</taxon>
        <taxon>Cardueae</taxon>
        <taxon>Arctiinae</taxon>
        <taxon>Arctium</taxon>
    </lineage>
</organism>
<comment type="caution">
    <text evidence="1">The sequence shown here is derived from an EMBL/GenBank/DDBJ whole genome shotgun (WGS) entry which is preliminary data.</text>
</comment>
<proteinExistence type="predicted"/>
<protein>
    <submittedName>
        <fullName evidence="1">Uncharacterized protein</fullName>
    </submittedName>
</protein>
<evidence type="ECO:0000313" key="2">
    <source>
        <dbReference type="Proteomes" id="UP001055879"/>
    </source>
</evidence>
<gene>
    <name evidence="1" type="ORF">L6452_15727</name>
</gene>
<keyword evidence="2" id="KW-1185">Reference proteome</keyword>
<sequence length="281" mass="30926">MGCCLTTTAAGDDHPHHKPRGGPPSPEEEKVKEVLSETPIIISKKPPLNNQHILHPLQQFKPKNDVVLLTNNPIQEKASEVSSEMYTCSESFSAATTTTTTTTTSFATDLKRRENGTGIGIGIDEDGEVTQKVKKRPPAKKVPRKQPPPPTSSGERAGRRERRIGPPAKRSAIPSTVDKKIQLPSRNITTAQHRRNIVRREPPARRSRSPAIRGEEGQLRKVEERSPVSKSGDRVPVNVTENKGKLKLKKTTDGGVVPEPEPEICESLENPLVSLECFIFL</sequence>
<name>A0ACB9CPP2_ARCLA</name>
<reference evidence="2" key="1">
    <citation type="journal article" date="2022" name="Mol. Ecol. Resour.">
        <title>The genomes of chicory, endive, great burdock and yacon provide insights into Asteraceae palaeo-polyploidization history and plant inulin production.</title>
        <authorList>
            <person name="Fan W."/>
            <person name="Wang S."/>
            <person name="Wang H."/>
            <person name="Wang A."/>
            <person name="Jiang F."/>
            <person name="Liu H."/>
            <person name="Zhao H."/>
            <person name="Xu D."/>
            <person name="Zhang Y."/>
        </authorList>
    </citation>
    <scope>NUCLEOTIDE SEQUENCE [LARGE SCALE GENOMIC DNA]</scope>
    <source>
        <strain evidence="2">cv. Niubang</strain>
    </source>
</reference>
<evidence type="ECO:0000313" key="1">
    <source>
        <dbReference type="EMBL" id="KAI3736190.1"/>
    </source>
</evidence>
<accession>A0ACB9CPP2</accession>
<dbReference type="Proteomes" id="UP001055879">
    <property type="component" value="Linkage Group LG04"/>
</dbReference>
<dbReference type="EMBL" id="CM042050">
    <property type="protein sequence ID" value="KAI3736190.1"/>
    <property type="molecule type" value="Genomic_DNA"/>
</dbReference>
<reference evidence="1 2" key="2">
    <citation type="journal article" date="2022" name="Mol. Ecol. Resour.">
        <title>The genomes of chicory, endive, great burdock and yacon provide insights into Asteraceae paleo-polyploidization history and plant inulin production.</title>
        <authorList>
            <person name="Fan W."/>
            <person name="Wang S."/>
            <person name="Wang H."/>
            <person name="Wang A."/>
            <person name="Jiang F."/>
            <person name="Liu H."/>
            <person name="Zhao H."/>
            <person name="Xu D."/>
            <person name="Zhang Y."/>
        </authorList>
    </citation>
    <scope>NUCLEOTIDE SEQUENCE [LARGE SCALE GENOMIC DNA]</scope>
    <source>
        <strain evidence="2">cv. Niubang</strain>
    </source>
</reference>